<dbReference type="EMBL" id="AFYH01114803">
    <property type="status" value="NOT_ANNOTATED_CDS"/>
    <property type="molecule type" value="Genomic_DNA"/>
</dbReference>
<sequence>VRICPPFVTFIGARAGKTYRATVTVKNISFNSKRLWIEGPTSEKHCIHVYTQEHFEHVNMAPCIFHKKAKSPVHFLLFSSEACDRVIQFSLCFKLSPSCYLEIEPEVDFGTVVANSTVVSKEISIINHGTALGKGAFKLEYTGSLLITIEPSSGIIETKTVQLVKVNLCTNKARVINEVAKVKLQGQDNTVLRIKANVVEQVLELLDLSDQKLECLHFGSTYFGTSKLQYGVLYNNSPEPINWVAVLVDDAIGNEVGTDLQNSTDVTLLDAKFRNKGRNTDVLNLVFCEPNQGVLQAYQKTTITFSFSPKLCREVLSYPVSPPPPPKRQDYALFMVFEIVGSKDGFLQESDHGNQPKKGKRQCVELALTGTGLPVALTVTPGLHFNFGECFVDECIDILCTLRNESQHLPVDYFFPNVAHFNIIPAKGKINPGCTKDAIFSFAPHHIGTLKVKQVMHLIGPVFSEDSCVALEMNSFHQMNLTFTGVCKATTKKMEPKILPGITPTISNETGLFPYMVSREMRRYSSSSGMALLSAAKTRIHSHRRSNSLEKNVFVAFPNDRSTSLKPGDKYEKFETIFTKVERYNYVDPDFAYTDDEEALRNAHKEYYNKYIRNRRECRLQKQEARKFKEVDNPVDIGIKPAEGLIPSRIVLPNTEHEEQNGEMDSSQKGQLLAACELAARQNRSTNRLAGEGLNAEPSTSQEKEDCSLTLTPQQLHQVVIEIKGPSTIDFGEVCAHSTSTIPLNIINNLEVHIWVQVGIECEELQQTSPLSHVVPPMSKACLPLIFESSSLGIFQKSLNYTINKKHTGSVLVLAEVVPVALELSHRELILRPMFSFLAESGFRATVKLYNPRNYPAEFSWKPIITEKGIAFSIRPAGVGVVDPYKDLECEVVWHPSFFSPEEGEFDLCVHQGNTIRLKCIA</sequence>
<keyword evidence="2" id="KW-1185">Reference proteome</keyword>
<dbReference type="EMBL" id="AFYH01114807">
    <property type="status" value="NOT_ANNOTATED_CDS"/>
    <property type="molecule type" value="Genomic_DNA"/>
</dbReference>
<dbReference type="EMBL" id="AFYH01114808">
    <property type="status" value="NOT_ANNOTATED_CDS"/>
    <property type="molecule type" value="Genomic_DNA"/>
</dbReference>
<reference evidence="2" key="1">
    <citation type="submission" date="2011-08" db="EMBL/GenBank/DDBJ databases">
        <title>The draft genome of Latimeria chalumnae.</title>
        <authorList>
            <person name="Di Palma F."/>
            <person name="Alfoldi J."/>
            <person name="Johnson J."/>
            <person name="Berlin A."/>
            <person name="Gnerre S."/>
            <person name="Jaffe D."/>
            <person name="MacCallum I."/>
            <person name="Young S."/>
            <person name="Walker B.J."/>
            <person name="Lander E."/>
            <person name="Lindblad-Toh K."/>
        </authorList>
    </citation>
    <scope>NUCLEOTIDE SEQUENCE [LARGE SCALE GENOMIC DNA]</scope>
    <source>
        <strain evidence="2">Wild caught</strain>
    </source>
</reference>
<dbReference type="EMBL" id="AFYH01114806">
    <property type="status" value="NOT_ANNOTATED_CDS"/>
    <property type="molecule type" value="Genomic_DNA"/>
</dbReference>
<dbReference type="STRING" id="7897.ENSLACP00000009964"/>
<dbReference type="Proteomes" id="UP000008672">
    <property type="component" value="Unassembled WGS sequence"/>
</dbReference>
<name>H3AJZ3_LATCH</name>
<dbReference type="EMBL" id="AFYH01114810">
    <property type="status" value="NOT_ANNOTATED_CDS"/>
    <property type="molecule type" value="Genomic_DNA"/>
</dbReference>
<dbReference type="EMBL" id="AFYH01114809">
    <property type="status" value="NOT_ANNOTATED_CDS"/>
    <property type="molecule type" value="Genomic_DNA"/>
</dbReference>
<dbReference type="PANTHER" id="PTHR45912:SF3">
    <property type="entry name" value="CILIA- AND FLAGELLA-ASSOCIATED PROTEIN 47"/>
    <property type="match status" value="1"/>
</dbReference>
<accession>H3AJZ3</accession>
<evidence type="ECO:0000313" key="2">
    <source>
        <dbReference type="Proteomes" id="UP000008672"/>
    </source>
</evidence>
<dbReference type="eggNOG" id="ENOG502QQ4Q">
    <property type="taxonomic scope" value="Eukaryota"/>
</dbReference>
<dbReference type="AlphaFoldDB" id="H3AJZ3"/>
<dbReference type="Gene3D" id="2.60.40.10">
    <property type="entry name" value="Immunoglobulins"/>
    <property type="match status" value="4"/>
</dbReference>
<dbReference type="HOGENOM" id="CLU_008435_0_0_1"/>
<dbReference type="InterPro" id="IPR013783">
    <property type="entry name" value="Ig-like_fold"/>
</dbReference>
<reference evidence="1" key="3">
    <citation type="submission" date="2025-09" db="UniProtKB">
        <authorList>
            <consortium name="Ensembl"/>
        </authorList>
    </citation>
    <scope>IDENTIFICATION</scope>
</reference>
<protein>
    <recommendedName>
        <fullName evidence="3">CFA47 protein</fullName>
    </recommendedName>
</protein>
<dbReference type="GO" id="GO:0005929">
    <property type="term" value="C:cilium"/>
    <property type="evidence" value="ECO:0007669"/>
    <property type="project" value="TreeGrafter"/>
</dbReference>
<dbReference type="InParanoid" id="H3AJZ3"/>
<dbReference type="EMBL" id="AFYH01114804">
    <property type="status" value="NOT_ANNOTATED_CDS"/>
    <property type="molecule type" value="Genomic_DNA"/>
</dbReference>
<dbReference type="GeneTree" id="ENSGT00940000159699"/>
<organism evidence="1 2">
    <name type="scientific">Latimeria chalumnae</name>
    <name type="common">Coelacanth</name>
    <dbReference type="NCBI Taxonomy" id="7897"/>
    <lineage>
        <taxon>Eukaryota</taxon>
        <taxon>Metazoa</taxon>
        <taxon>Chordata</taxon>
        <taxon>Craniata</taxon>
        <taxon>Vertebrata</taxon>
        <taxon>Euteleostomi</taxon>
        <taxon>Coelacanthiformes</taxon>
        <taxon>Coelacanthidae</taxon>
        <taxon>Latimeria</taxon>
    </lineage>
</organism>
<evidence type="ECO:0000313" key="1">
    <source>
        <dbReference type="Ensembl" id="ENSLACP00000009964.1"/>
    </source>
</evidence>
<dbReference type="EMBL" id="AFYH01114805">
    <property type="status" value="NOT_ANNOTATED_CDS"/>
    <property type="molecule type" value="Genomic_DNA"/>
</dbReference>
<dbReference type="OMA" id="TPSEMKF"/>
<dbReference type="Ensembl" id="ENSLACT00000010041.1">
    <property type="protein sequence ID" value="ENSLACP00000009964.1"/>
    <property type="gene ID" value="ENSLACG00000008780.1"/>
</dbReference>
<proteinExistence type="predicted"/>
<reference evidence="1" key="2">
    <citation type="submission" date="2025-08" db="UniProtKB">
        <authorList>
            <consortium name="Ensembl"/>
        </authorList>
    </citation>
    <scope>IDENTIFICATION</scope>
</reference>
<evidence type="ECO:0008006" key="3">
    <source>
        <dbReference type="Google" id="ProtNLM"/>
    </source>
</evidence>
<dbReference type="EMBL" id="AFYH01114802">
    <property type="status" value="NOT_ANNOTATED_CDS"/>
    <property type="molecule type" value="Genomic_DNA"/>
</dbReference>
<dbReference type="EMBL" id="AFYH01114811">
    <property type="status" value="NOT_ANNOTATED_CDS"/>
    <property type="molecule type" value="Genomic_DNA"/>
</dbReference>
<dbReference type="PANTHER" id="PTHR45912">
    <property type="entry name" value="CILIA- AND FLAGELLA-ASSOCIATED PROTEIN 47"/>
    <property type="match status" value="1"/>
</dbReference>
<dbReference type="GO" id="GO:0007288">
    <property type="term" value="P:sperm axoneme assembly"/>
    <property type="evidence" value="ECO:0007669"/>
    <property type="project" value="TreeGrafter"/>
</dbReference>